<feature type="domain" description="CCHC-type" evidence="6">
    <location>
        <begin position="288"/>
        <end position="303"/>
    </location>
</feature>
<organism evidence="7 8">
    <name type="scientific">Leptotrombidium deliense</name>
    <dbReference type="NCBI Taxonomy" id="299467"/>
    <lineage>
        <taxon>Eukaryota</taxon>
        <taxon>Metazoa</taxon>
        <taxon>Ecdysozoa</taxon>
        <taxon>Arthropoda</taxon>
        <taxon>Chelicerata</taxon>
        <taxon>Arachnida</taxon>
        <taxon>Acari</taxon>
        <taxon>Acariformes</taxon>
        <taxon>Trombidiformes</taxon>
        <taxon>Prostigmata</taxon>
        <taxon>Anystina</taxon>
        <taxon>Parasitengona</taxon>
        <taxon>Trombiculoidea</taxon>
        <taxon>Trombiculidae</taxon>
        <taxon>Leptotrombidium</taxon>
    </lineage>
</organism>
<keyword evidence="2" id="KW-0863">Zinc-finger</keyword>
<dbReference type="Proteomes" id="UP000288716">
    <property type="component" value="Unassembled WGS sequence"/>
</dbReference>
<feature type="domain" description="RRM" evidence="5">
    <location>
        <begin position="2"/>
        <end position="72"/>
    </location>
</feature>
<dbReference type="InterPro" id="IPR012677">
    <property type="entry name" value="Nucleotide-bd_a/b_plait_sf"/>
</dbReference>
<sequence length="418" mass="48437">MTKLFVGRLPEGCTSKDLEDLFGKYGQVTECDVVGKFGFVHLSKREEAEECIKKLHKYQFMGSQLSVEVRRDSSVLNYSTSRVHPEPGTAGRAKGMPKSMKKVDRSYPRDSNRHDFGPPSPSPDGYYSSYYSNDYRYDRDPYADRDPYYARERMRPYPNPYDRRAYYEDAYARRPYPSPPSQPPPADNIYARRLPNDAYDRRNDISTPMYSTQACKTDELRALFEKYGKVEECDVVKNFGFVHMGNEDESKIAIESLNGSEFMGVKITVEASHSKVRPKPGMGGKGQCYRCGKSGHWSKECPRNSYDRFGYDSRAPPPMPPPVGYPDRYGSRYGPVRYPVDRGYDRGYGGGRPYPDPYDRRPIPPPRDDYYYRRPYDDYAYSRRSPPRSDRYADRGYYDDRSYSSYSPAPPSRREPVY</sequence>
<evidence type="ECO:0000313" key="7">
    <source>
        <dbReference type="EMBL" id="RWS30094.1"/>
    </source>
</evidence>
<dbReference type="InterPro" id="IPR000504">
    <property type="entry name" value="RRM_dom"/>
</dbReference>
<protein>
    <submittedName>
        <fullName evidence="7">RNA-binding protein 4B-like isoform X2</fullName>
    </submittedName>
</protein>
<accession>A0A443SRE4</accession>
<dbReference type="VEuPathDB" id="VectorBase:LDEU001946"/>
<evidence type="ECO:0000256" key="2">
    <source>
        <dbReference type="PROSITE-ProRule" id="PRU00047"/>
    </source>
</evidence>
<keyword evidence="2" id="KW-0479">Metal-binding</keyword>
<dbReference type="InterPro" id="IPR050502">
    <property type="entry name" value="Euk_RNA-bind_prot"/>
</dbReference>
<evidence type="ECO:0000313" key="8">
    <source>
        <dbReference type="Proteomes" id="UP000288716"/>
    </source>
</evidence>
<dbReference type="PROSITE" id="PS50102">
    <property type="entry name" value="RRM"/>
    <property type="match status" value="2"/>
</dbReference>
<dbReference type="PANTHER" id="PTHR48025">
    <property type="entry name" value="OS02G0815200 PROTEIN"/>
    <property type="match status" value="1"/>
</dbReference>
<feature type="compositionally biased region" description="Basic and acidic residues" evidence="4">
    <location>
        <begin position="357"/>
        <end position="402"/>
    </location>
</feature>
<feature type="compositionally biased region" description="Pro residues" evidence="4">
    <location>
        <begin position="315"/>
        <end position="324"/>
    </location>
</feature>
<dbReference type="GO" id="GO:0008270">
    <property type="term" value="F:zinc ion binding"/>
    <property type="evidence" value="ECO:0007669"/>
    <property type="project" value="UniProtKB-KW"/>
</dbReference>
<dbReference type="GO" id="GO:0003729">
    <property type="term" value="F:mRNA binding"/>
    <property type="evidence" value="ECO:0007669"/>
    <property type="project" value="TreeGrafter"/>
</dbReference>
<keyword evidence="8" id="KW-1185">Reference proteome</keyword>
<feature type="region of interest" description="Disordered" evidence="4">
    <location>
        <begin position="79"/>
        <end position="161"/>
    </location>
</feature>
<dbReference type="InterPro" id="IPR035979">
    <property type="entry name" value="RBD_domain_sf"/>
</dbReference>
<dbReference type="Gene3D" id="3.30.70.330">
    <property type="match status" value="2"/>
</dbReference>
<dbReference type="GO" id="GO:0005634">
    <property type="term" value="C:nucleus"/>
    <property type="evidence" value="ECO:0007669"/>
    <property type="project" value="TreeGrafter"/>
</dbReference>
<dbReference type="InterPro" id="IPR001878">
    <property type="entry name" value="Znf_CCHC"/>
</dbReference>
<dbReference type="OrthoDB" id="79941at2759"/>
<evidence type="ECO:0000256" key="1">
    <source>
        <dbReference type="ARBA" id="ARBA00022884"/>
    </source>
</evidence>
<dbReference type="SMART" id="SM00343">
    <property type="entry name" value="ZnF_C2HC"/>
    <property type="match status" value="1"/>
</dbReference>
<reference evidence="7 8" key="1">
    <citation type="journal article" date="2018" name="Gigascience">
        <title>Genomes of trombidid mites reveal novel predicted allergens and laterally-transferred genes associated with secondary metabolism.</title>
        <authorList>
            <person name="Dong X."/>
            <person name="Chaisiri K."/>
            <person name="Xia D."/>
            <person name="Armstrong S.D."/>
            <person name="Fang Y."/>
            <person name="Donnelly M.J."/>
            <person name="Kadowaki T."/>
            <person name="McGarry J.W."/>
            <person name="Darby A.C."/>
            <person name="Makepeace B.L."/>
        </authorList>
    </citation>
    <scope>NUCLEOTIDE SEQUENCE [LARGE SCALE GENOMIC DNA]</scope>
    <source>
        <strain evidence="7">UoL-UT</strain>
    </source>
</reference>
<proteinExistence type="predicted"/>
<dbReference type="PROSITE" id="PS50158">
    <property type="entry name" value="ZF_CCHC"/>
    <property type="match status" value="1"/>
</dbReference>
<dbReference type="SMART" id="SM00360">
    <property type="entry name" value="RRM"/>
    <property type="match status" value="2"/>
</dbReference>
<feature type="compositionally biased region" description="Low complexity" evidence="4">
    <location>
        <begin position="123"/>
        <end position="134"/>
    </location>
</feature>
<dbReference type="EMBL" id="NCKV01000645">
    <property type="protein sequence ID" value="RWS30094.1"/>
    <property type="molecule type" value="Genomic_DNA"/>
</dbReference>
<dbReference type="AlphaFoldDB" id="A0A443SRE4"/>
<keyword evidence="1 3" id="KW-0694">RNA-binding</keyword>
<name>A0A443SRE4_9ACAR</name>
<feature type="region of interest" description="Disordered" evidence="4">
    <location>
        <begin position="310"/>
        <end position="418"/>
    </location>
</feature>
<evidence type="ECO:0000256" key="4">
    <source>
        <dbReference type="SAM" id="MobiDB-lite"/>
    </source>
</evidence>
<keyword evidence="2" id="KW-0862">Zinc</keyword>
<feature type="compositionally biased region" description="Basic and acidic residues" evidence="4">
    <location>
        <begin position="101"/>
        <end position="116"/>
    </location>
</feature>
<dbReference type="SUPFAM" id="SSF54928">
    <property type="entry name" value="RNA-binding domain, RBD"/>
    <property type="match status" value="2"/>
</dbReference>
<dbReference type="Pfam" id="PF00076">
    <property type="entry name" value="RRM_1"/>
    <property type="match status" value="2"/>
</dbReference>
<dbReference type="PANTHER" id="PTHR48025:SF1">
    <property type="entry name" value="RRM DOMAIN-CONTAINING PROTEIN"/>
    <property type="match status" value="1"/>
</dbReference>
<dbReference type="Pfam" id="PF00098">
    <property type="entry name" value="zf-CCHC"/>
    <property type="match status" value="1"/>
</dbReference>
<feature type="compositionally biased region" description="Basic and acidic residues" evidence="4">
    <location>
        <begin position="135"/>
        <end position="161"/>
    </location>
</feature>
<gene>
    <name evidence="7" type="ORF">B4U80_05532</name>
</gene>
<evidence type="ECO:0000256" key="3">
    <source>
        <dbReference type="PROSITE-ProRule" id="PRU00176"/>
    </source>
</evidence>
<dbReference type="Gene3D" id="4.10.60.10">
    <property type="entry name" value="Zinc finger, CCHC-type"/>
    <property type="match status" value="1"/>
</dbReference>
<evidence type="ECO:0000259" key="5">
    <source>
        <dbReference type="PROSITE" id="PS50102"/>
    </source>
</evidence>
<dbReference type="STRING" id="299467.A0A443SRE4"/>
<feature type="domain" description="RRM" evidence="5">
    <location>
        <begin position="187"/>
        <end position="274"/>
    </location>
</feature>
<comment type="caution">
    <text evidence="7">The sequence shown here is derived from an EMBL/GenBank/DDBJ whole genome shotgun (WGS) entry which is preliminary data.</text>
</comment>
<evidence type="ECO:0000259" key="6">
    <source>
        <dbReference type="PROSITE" id="PS50158"/>
    </source>
</evidence>